<dbReference type="InterPro" id="IPR010982">
    <property type="entry name" value="Lambda_DNA-bd_dom_sf"/>
</dbReference>
<dbReference type="GO" id="GO:0000976">
    <property type="term" value="F:transcription cis-regulatory region binding"/>
    <property type="evidence" value="ECO:0007669"/>
    <property type="project" value="TreeGrafter"/>
</dbReference>
<dbReference type="PRINTS" id="PR00036">
    <property type="entry name" value="HTHLACI"/>
</dbReference>
<accession>A0A3E2XKY0</accession>
<keyword evidence="2" id="KW-0238">DNA-binding</keyword>
<keyword evidence="1" id="KW-0805">Transcription regulation</keyword>
<keyword evidence="8" id="KW-1185">Reference proteome</keyword>
<dbReference type="CDD" id="cd01544">
    <property type="entry name" value="PBP1_GalR"/>
    <property type="match status" value="1"/>
</dbReference>
<dbReference type="Proteomes" id="UP000261231">
    <property type="component" value="Unassembled WGS sequence"/>
</dbReference>
<evidence type="ECO:0000256" key="2">
    <source>
        <dbReference type="ARBA" id="ARBA00023125"/>
    </source>
</evidence>
<evidence type="ECO:0000313" key="6">
    <source>
        <dbReference type="EMBL" id="RGC44433.1"/>
    </source>
</evidence>
<evidence type="ECO:0000256" key="1">
    <source>
        <dbReference type="ARBA" id="ARBA00023015"/>
    </source>
</evidence>
<dbReference type="CDD" id="cd01392">
    <property type="entry name" value="HTH_LacI"/>
    <property type="match status" value="1"/>
</dbReference>
<dbReference type="OrthoDB" id="43195at2"/>
<gene>
    <name evidence="5" type="ORF">DW070_08160</name>
    <name evidence="6" type="ORF">DW747_13105</name>
</gene>
<comment type="caution">
    <text evidence="6">The sequence shown here is derived from an EMBL/GenBank/DDBJ whole genome shotgun (WGS) entry which is preliminary data.</text>
</comment>
<dbReference type="GO" id="GO:0003700">
    <property type="term" value="F:DNA-binding transcription factor activity"/>
    <property type="evidence" value="ECO:0007669"/>
    <property type="project" value="TreeGrafter"/>
</dbReference>
<dbReference type="InterPro" id="IPR000843">
    <property type="entry name" value="HTH_LacI"/>
</dbReference>
<dbReference type="InterPro" id="IPR046335">
    <property type="entry name" value="LacI/GalR-like_sensor"/>
</dbReference>
<dbReference type="InterPro" id="IPR028082">
    <property type="entry name" value="Peripla_BP_I"/>
</dbReference>
<dbReference type="RefSeq" id="WP_117528242.1">
    <property type="nucleotide sequence ID" value="NZ_JAJCNA010000007.1"/>
</dbReference>
<organism evidence="6 8">
    <name type="scientific">Coprococcus catus</name>
    <dbReference type="NCBI Taxonomy" id="116085"/>
    <lineage>
        <taxon>Bacteria</taxon>
        <taxon>Bacillati</taxon>
        <taxon>Bacillota</taxon>
        <taxon>Clostridia</taxon>
        <taxon>Lachnospirales</taxon>
        <taxon>Lachnospiraceae</taxon>
        <taxon>Coprococcus</taxon>
    </lineage>
</organism>
<dbReference type="Pfam" id="PF13377">
    <property type="entry name" value="Peripla_BP_3"/>
    <property type="match status" value="1"/>
</dbReference>
<name>A0A3E2XKY0_9FIRM</name>
<dbReference type="SUPFAM" id="SSF53822">
    <property type="entry name" value="Periplasmic binding protein-like I"/>
    <property type="match status" value="1"/>
</dbReference>
<dbReference type="PROSITE" id="PS50932">
    <property type="entry name" value="HTH_LACI_2"/>
    <property type="match status" value="1"/>
</dbReference>
<dbReference type="Gene3D" id="3.40.50.2300">
    <property type="match status" value="2"/>
</dbReference>
<dbReference type="EMBL" id="QVEP01000016">
    <property type="protein sequence ID" value="RGB79898.1"/>
    <property type="molecule type" value="Genomic_DNA"/>
</dbReference>
<keyword evidence="3" id="KW-0804">Transcription</keyword>
<feature type="domain" description="HTH lacI-type" evidence="4">
    <location>
        <begin position="1"/>
        <end position="57"/>
    </location>
</feature>
<protein>
    <submittedName>
        <fullName evidence="6">LacI family transcriptional regulator</fullName>
    </submittedName>
</protein>
<evidence type="ECO:0000313" key="8">
    <source>
        <dbReference type="Proteomes" id="UP000261231"/>
    </source>
</evidence>
<proteinExistence type="predicted"/>
<evidence type="ECO:0000313" key="7">
    <source>
        <dbReference type="Proteomes" id="UP000260773"/>
    </source>
</evidence>
<evidence type="ECO:0000313" key="5">
    <source>
        <dbReference type="EMBL" id="RGB79898.1"/>
    </source>
</evidence>
<dbReference type="PROSITE" id="PS00356">
    <property type="entry name" value="HTH_LACI_1"/>
    <property type="match status" value="1"/>
</dbReference>
<dbReference type="EMBL" id="QVFD01000015">
    <property type="protein sequence ID" value="RGC44433.1"/>
    <property type="molecule type" value="Genomic_DNA"/>
</dbReference>
<dbReference type="Proteomes" id="UP000260773">
    <property type="component" value="Unassembled WGS sequence"/>
</dbReference>
<dbReference type="PANTHER" id="PTHR30146">
    <property type="entry name" value="LACI-RELATED TRANSCRIPTIONAL REPRESSOR"/>
    <property type="match status" value="1"/>
</dbReference>
<dbReference type="SUPFAM" id="SSF47413">
    <property type="entry name" value="lambda repressor-like DNA-binding domains"/>
    <property type="match status" value="1"/>
</dbReference>
<dbReference type="PANTHER" id="PTHR30146:SF149">
    <property type="entry name" value="HTH-TYPE TRANSCRIPTIONAL REGULATOR EBGR"/>
    <property type="match status" value="1"/>
</dbReference>
<evidence type="ECO:0000259" key="4">
    <source>
        <dbReference type="PROSITE" id="PS50932"/>
    </source>
</evidence>
<dbReference type="SMART" id="SM00354">
    <property type="entry name" value="HTH_LACI"/>
    <property type="match status" value="1"/>
</dbReference>
<dbReference type="AlphaFoldDB" id="A0A3E2XKY0"/>
<dbReference type="Gene3D" id="1.10.260.40">
    <property type="entry name" value="lambda repressor-like DNA-binding domains"/>
    <property type="match status" value="1"/>
</dbReference>
<sequence length="355" mass="39714">MTLKEIAKEAGVSVSTVSRVINQENTKAASPKVQARIWEIIRRTGYSPNKTARNLKLGQSAELRDPDPKSIACVYARTHTDMSDPFFSQIVKALELEAIKSRYFIRYSFTSQDLGRPETAAQLTQFPADGIVVLGRYDQRIASLVSNLSKNVVYTGLIPMDFQFDQVVCDGSEIVYTAISYLKSLGHSVIGYIGEQDKEPRFSGYKEALSKLDLPFAQRNTANVHQTSEGGYEGMKMLARTCDDLSAILCANDRTAIGVLHALKKLNFRVPEDISVISIDDIDIAQYMSPMLTTVHIPTDELGKMAFKVLLDRVSGGHRMPLKTFLPYYIAKRDSCCPLNRDRRLFSTLRQQASH</sequence>
<dbReference type="Pfam" id="PF00356">
    <property type="entry name" value="LacI"/>
    <property type="match status" value="1"/>
</dbReference>
<reference evidence="7 8" key="1">
    <citation type="submission" date="2018-08" db="EMBL/GenBank/DDBJ databases">
        <title>A genome reference for cultivated species of the human gut microbiota.</title>
        <authorList>
            <person name="Zou Y."/>
            <person name="Xue W."/>
            <person name="Luo G."/>
        </authorList>
    </citation>
    <scope>NUCLEOTIDE SEQUENCE [LARGE SCALE GENOMIC DNA]</scope>
    <source>
        <strain evidence="5 7">AF45-17</strain>
        <strain evidence="6 8">AM28-39</strain>
    </source>
</reference>
<evidence type="ECO:0000256" key="3">
    <source>
        <dbReference type="ARBA" id="ARBA00023163"/>
    </source>
</evidence>